<dbReference type="GO" id="GO:0005886">
    <property type="term" value="C:plasma membrane"/>
    <property type="evidence" value="ECO:0007669"/>
    <property type="project" value="TreeGrafter"/>
</dbReference>
<feature type="domain" description="Ferric reductase NAD binding" evidence="3">
    <location>
        <begin position="1"/>
        <end position="263"/>
    </location>
</feature>
<dbReference type="Gene3D" id="3.40.50.80">
    <property type="entry name" value="Nucleotide-binding domain of ferredoxin-NADP reductase (FNR) module"/>
    <property type="match status" value="2"/>
</dbReference>
<dbReference type="PANTHER" id="PTHR11972:SF41">
    <property type="entry name" value="FERRIC REDUCTION OXIDASE 2"/>
    <property type="match status" value="1"/>
</dbReference>
<evidence type="ECO:0000313" key="5">
    <source>
        <dbReference type="Proteomes" id="UP001454036"/>
    </source>
</evidence>
<proteinExistence type="predicted"/>
<feature type="transmembrane region" description="Helical" evidence="2">
    <location>
        <begin position="154"/>
        <end position="175"/>
    </location>
</feature>
<dbReference type="Proteomes" id="UP001454036">
    <property type="component" value="Unassembled WGS sequence"/>
</dbReference>
<evidence type="ECO:0000259" key="3">
    <source>
        <dbReference type="Pfam" id="PF08030"/>
    </source>
</evidence>
<dbReference type="SUPFAM" id="SSF52343">
    <property type="entry name" value="Ferredoxin reductase-like, C-terminal NADP-linked domain"/>
    <property type="match status" value="1"/>
</dbReference>
<sequence>MVSGGSGITPFISIIRDLMHMSETMKCQTPKILLVSAFKNSSDLTMLDVLLPISGAPAKVSELGLQIEAYITREKQESPTDNDMKNVIRTIWFKPKSSDAPISPVLGQNNWFWLGTIISLSFIIYLFSMAVLTRYYIYPIDHNTNEIYPNASRAILNMLLICIAVMITCTAVFLWNKMGNAAENKQIQNMEGVTPTASPNSWFYNPERELESFPNQTLVQCTNVHYGQRPDLKKILLEIKESSVGVLVSGPKKMRHEVAEICSSGLADNLHFESISFSW</sequence>
<evidence type="ECO:0000313" key="4">
    <source>
        <dbReference type="EMBL" id="GAA0139402.1"/>
    </source>
</evidence>
<keyword evidence="2" id="KW-0812">Transmembrane</keyword>
<evidence type="ECO:0000256" key="2">
    <source>
        <dbReference type="SAM" id="Phobius"/>
    </source>
</evidence>
<dbReference type="InterPro" id="IPR050369">
    <property type="entry name" value="RBOH/FRE"/>
</dbReference>
<organism evidence="4 5">
    <name type="scientific">Lithospermum erythrorhizon</name>
    <name type="common">Purple gromwell</name>
    <name type="synonym">Lithospermum officinale var. erythrorhizon</name>
    <dbReference type="NCBI Taxonomy" id="34254"/>
    <lineage>
        <taxon>Eukaryota</taxon>
        <taxon>Viridiplantae</taxon>
        <taxon>Streptophyta</taxon>
        <taxon>Embryophyta</taxon>
        <taxon>Tracheophyta</taxon>
        <taxon>Spermatophyta</taxon>
        <taxon>Magnoliopsida</taxon>
        <taxon>eudicotyledons</taxon>
        <taxon>Gunneridae</taxon>
        <taxon>Pentapetalae</taxon>
        <taxon>asterids</taxon>
        <taxon>lamiids</taxon>
        <taxon>Boraginales</taxon>
        <taxon>Boraginaceae</taxon>
        <taxon>Boraginoideae</taxon>
        <taxon>Lithospermeae</taxon>
        <taxon>Lithospermum</taxon>
    </lineage>
</organism>
<dbReference type="Pfam" id="PF08030">
    <property type="entry name" value="NAD_binding_6"/>
    <property type="match status" value="1"/>
</dbReference>
<keyword evidence="1" id="KW-0560">Oxidoreductase</keyword>
<accession>A0AAV3NJ49</accession>
<dbReference type="PANTHER" id="PTHR11972">
    <property type="entry name" value="NADPH OXIDASE"/>
    <property type="match status" value="1"/>
</dbReference>
<dbReference type="InterPro" id="IPR013121">
    <property type="entry name" value="Fe_red_NAD-bd_6"/>
</dbReference>
<dbReference type="EMBL" id="BAABME010015104">
    <property type="protein sequence ID" value="GAA0139402.1"/>
    <property type="molecule type" value="Genomic_DNA"/>
</dbReference>
<gene>
    <name evidence="4" type="ORF">LIER_35080</name>
</gene>
<reference evidence="4 5" key="1">
    <citation type="submission" date="2024-01" db="EMBL/GenBank/DDBJ databases">
        <title>The complete chloroplast genome sequence of Lithospermum erythrorhizon: insights into the phylogenetic relationship among Boraginaceae species and the maternal lineages of purple gromwells.</title>
        <authorList>
            <person name="Okada T."/>
            <person name="Watanabe K."/>
        </authorList>
    </citation>
    <scope>NUCLEOTIDE SEQUENCE [LARGE SCALE GENOMIC DNA]</scope>
</reference>
<keyword evidence="5" id="KW-1185">Reference proteome</keyword>
<name>A0AAV3NJ49_LITER</name>
<keyword evidence="2" id="KW-0472">Membrane</keyword>
<dbReference type="InterPro" id="IPR039261">
    <property type="entry name" value="FNR_nucleotide-bd"/>
</dbReference>
<feature type="transmembrane region" description="Helical" evidence="2">
    <location>
        <begin position="111"/>
        <end position="133"/>
    </location>
</feature>
<keyword evidence="2" id="KW-1133">Transmembrane helix</keyword>
<protein>
    <submittedName>
        <fullName evidence="4">Oxidase</fullName>
    </submittedName>
</protein>
<comment type="caution">
    <text evidence="4">The sequence shown here is derived from an EMBL/GenBank/DDBJ whole genome shotgun (WGS) entry which is preliminary data.</text>
</comment>
<dbReference type="AlphaFoldDB" id="A0AAV3NJ49"/>
<evidence type="ECO:0000256" key="1">
    <source>
        <dbReference type="ARBA" id="ARBA00023002"/>
    </source>
</evidence>
<dbReference type="GO" id="GO:0000293">
    <property type="term" value="F:ferric-chelate reductase activity"/>
    <property type="evidence" value="ECO:0007669"/>
    <property type="project" value="TreeGrafter"/>
</dbReference>